<name>A0A8D8F0A4_CULPI</name>
<organism evidence="1">
    <name type="scientific">Culex pipiens</name>
    <name type="common">House mosquito</name>
    <dbReference type="NCBI Taxonomy" id="7175"/>
    <lineage>
        <taxon>Eukaryota</taxon>
        <taxon>Metazoa</taxon>
        <taxon>Ecdysozoa</taxon>
        <taxon>Arthropoda</taxon>
        <taxon>Hexapoda</taxon>
        <taxon>Insecta</taxon>
        <taxon>Pterygota</taxon>
        <taxon>Neoptera</taxon>
        <taxon>Endopterygota</taxon>
        <taxon>Diptera</taxon>
        <taxon>Nematocera</taxon>
        <taxon>Culicoidea</taxon>
        <taxon>Culicidae</taxon>
        <taxon>Culicinae</taxon>
        <taxon>Culicini</taxon>
        <taxon>Culex</taxon>
        <taxon>Culex</taxon>
    </lineage>
</organism>
<reference evidence="1" key="1">
    <citation type="submission" date="2021-05" db="EMBL/GenBank/DDBJ databases">
        <authorList>
            <person name="Alioto T."/>
            <person name="Alioto T."/>
            <person name="Gomez Garrido J."/>
        </authorList>
    </citation>
    <scope>NUCLEOTIDE SEQUENCE</scope>
</reference>
<dbReference type="EMBL" id="HBUE01020256">
    <property type="protein sequence ID" value="CAG6452204.1"/>
    <property type="molecule type" value="Transcribed_RNA"/>
</dbReference>
<protein>
    <submittedName>
        <fullName evidence="1">(northern house mosquito) hypothetical protein</fullName>
    </submittedName>
</protein>
<dbReference type="AlphaFoldDB" id="A0A8D8F0A4"/>
<evidence type="ECO:0000313" key="1">
    <source>
        <dbReference type="EMBL" id="CAG6452204.1"/>
    </source>
</evidence>
<proteinExistence type="predicted"/>
<accession>A0A8D8F0A4</accession>
<sequence>MLIEMVINKTVLHLRVLHNGSRLPVEDGQVYLKSTYSAYTEGIMSELEYALVISRNPSRCSGCLMSEEILEFCNSKGRVAQVGASSIQISWKIKFELFLMNPF</sequence>